<dbReference type="AlphaFoldDB" id="A0AAE0ZJ67"/>
<name>A0AAE0ZJ67_9GAST</name>
<dbReference type="EMBL" id="JAWDGP010003844">
    <property type="protein sequence ID" value="KAK3770438.1"/>
    <property type="molecule type" value="Genomic_DNA"/>
</dbReference>
<proteinExistence type="predicted"/>
<sequence>MTRTVVNPVRKRNPIGRNDSPVARNLKKEIQHVVPGTVYNTPRHFRQLGPTKPEVSHDVDSWSQWNDDSTSVVGANAPEEPGPSSAVPQLNAQRKAEKRKSLAKESRIDSEIVRALQEPPVTDIERFLKKSDTHGFRLDDLTKMEIHRDVQDMVIRHARRQRNSAGHYFENNYEQQNSVDLYISSQ</sequence>
<feature type="compositionally biased region" description="Polar residues" evidence="1">
    <location>
        <begin position="61"/>
        <end position="73"/>
    </location>
</feature>
<feature type="region of interest" description="Disordered" evidence="1">
    <location>
        <begin position="1"/>
        <end position="21"/>
    </location>
</feature>
<gene>
    <name evidence="2" type="ORF">RRG08_012179</name>
</gene>
<keyword evidence="3" id="KW-1185">Reference proteome</keyword>
<feature type="region of interest" description="Disordered" evidence="1">
    <location>
        <begin position="48"/>
        <end position="103"/>
    </location>
</feature>
<protein>
    <submittedName>
        <fullName evidence="2">Uncharacterized protein</fullName>
    </submittedName>
</protein>
<evidence type="ECO:0000313" key="3">
    <source>
        <dbReference type="Proteomes" id="UP001283361"/>
    </source>
</evidence>
<evidence type="ECO:0000256" key="1">
    <source>
        <dbReference type="SAM" id="MobiDB-lite"/>
    </source>
</evidence>
<comment type="caution">
    <text evidence="2">The sequence shown here is derived from an EMBL/GenBank/DDBJ whole genome shotgun (WGS) entry which is preliminary data.</text>
</comment>
<reference evidence="2" key="1">
    <citation type="journal article" date="2023" name="G3 (Bethesda)">
        <title>A reference genome for the long-term kleptoplast-retaining sea slug Elysia crispata morphotype clarki.</title>
        <authorList>
            <person name="Eastman K.E."/>
            <person name="Pendleton A.L."/>
            <person name="Shaikh M.A."/>
            <person name="Suttiyut T."/>
            <person name="Ogas R."/>
            <person name="Tomko P."/>
            <person name="Gavelis G."/>
            <person name="Widhalm J.R."/>
            <person name="Wisecaver J.H."/>
        </authorList>
    </citation>
    <scope>NUCLEOTIDE SEQUENCE</scope>
    <source>
        <strain evidence="2">ECLA1</strain>
    </source>
</reference>
<accession>A0AAE0ZJ67</accession>
<evidence type="ECO:0000313" key="2">
    <source>
        <dbReference type="EMBL" id="KAK3770438.1"/>
    </source>
</evidence>
<organism evidence="2 3">
    <name type="scientific">Elysia crispata</name>
    <name type="common">lettuce slug</name>
    <dbReference type="NCBI Taxonomy" id="231223"/>
    <lineage>
        <taxon>Eukaryota</taxon>
        <taxon>Metazoa</taxon>
        <taxon>Spiralia</taxon>
        <taxon>Lophotrochozoa</taxon>
        <taxon>Mollusca</taxon>
        <taxon>Gastropoda</taxon>
        <taxon>Heterobranchia</taxon>
        <taxon>Euthyneura</taxon>
        <taxon>Panpulmonata</taxon>
        <taxon>Sacoglossa</taxon>
        <taxon>Placobranchoidea</taxon>
        <taxon>Plakobranchidae</taxon>
        <taxon>Elysia</taxon>
    </lineage>
</organism>
<dbReference type="Proteomes" id="UP001283361">
    <property type="component" value="Unassembled WGS sequence"/>
</dbReference>